<evidence type="ECO:0000313" key="4">
    <source>
        <dbReference type="Proteomes" id="UP000240505"/>
    </source>
</evidence>
<dbReference type="InterPro" id="IPR000668">
    <property type="entry name" value="Peptidase_C1A_C"/>
</dbReference>
<dbReference type="Gene3D" id="3.90.70.10">
    <property type="entry name" value="Cysteine proteinases"/>
    <property type="match status" value="1"/>
</dbReference>
<evidence type="ECO:0000259" key="2">
    <source>
        <dbReference type="SMART" id="SM00645"/>
    </source>
</evidence>
<organism evidence="3 4">
    <name type="scientific">Pseudoduganella armeniaca</name>
    <dbReference type="NCBI Taxonomy" id="2072590"/>
    <lineage>
        <taxon>Bacteria</taxon>
        <taxon>Pseudomonadati</taxon>
        <taxon>Pseudomonadota</taxon>
        <taxon>Betaproteobacteria</taxon>
        <taxon>Burkholderiales</taxon>
        <taxon>Oxalobacteraceae</taxon>
        <taxon>Telluria group</taxon>
        <taxon>Pseudoduganella</taxon>
    </lineage>
</organism>
<dbReference type="InterPro" id="IPR013128">
    <property type="entry name" value="Peptidase_C1A"/>
</dbReference>
<dbReference type="SUPFAM" id="SSF54001">
    <property type="entry name" value="Cysteine proteinases"/>
    <property type="match status" value="1"/>
</dbReference>
<gene>
    <name evidence="3" type="ORF">C9I28_20350</name>
</gene>
<dbReference type="EMBL" id="CP028324">
    <property type="protein sequence ID" value="AVR97723.1"/>
    <property type="molecule type" value="Genomic_DNA"/>
</dbReference>
<dbReference type="InterPro" id="IPR038765">
    <property type="entry name" value="Papain-like_cys_pep_sf"/>
</dbReference>
<comment type="similarity">
    <text evidence="1">Belongs to the peptidase C1 family.</text>
</comment>
<dbReference type="SMART" id="SM00645">
    <property type="entry name" value="Pept_C1"/>
    <property type="match status" value="1"/>
</dbReference>
<protein>
    <recommendedName>
        <fullName evidence="2">Peptidase C1A papain C-terminal domain-containing protein</fullName>
    </recommendedName>
</protein>
<name>A0A2R4CDK4_9BURK</name>
<dbReference type="Proteomes" id="UP000240505">
    <property type="component" value="Chromosome"/>
</dbReference>
<evidence type="ECO:0000313" key="3">
    <source>
        <dbReference type="EMBL" id="AVR97723.1"/>
    </source>
</evidence>
<feature type="domain" description="Peptidase C1A papain C-terminal" evidence="2">
    <location>
        <begin position="101"/>
        <end position="312"/>
    </location>
</feature>
<evidence type="ECO:0000256" key="1">
    <source>
        <dbReference type="ARBA" id="ARBA00008455"/>
    </source>
</evidence>
<dbReference type="KEGG" id="masz:C9I28_20350"/>
<accession>A0A2R4CDK4</accession>
<dbReference type="PROSITE" id="PS51257">
    <property type="entry name" value="PROKAR_LIPOPROTEIN"/>
    <property type="match status" value="1"/>
</dbReference>
<dbReference type="CDD" id="cd02619">
    <property type="entry name" value="Peptidase_C1"/>
    <property type="match status" value="1"/>
</dbReference>
<dbReference type="Pfam" id="PF00112">
    <property type="entry name" value="Peptidase_C1"/>
    <property type="match status" value="1"/>
</dbReference>
<dbReference type="GO" id="GO:0006508">
    <property type="term" value="P:proteolysis"/>
    <property type="evidence" value="ECO:0007669"/>
    <property type="project" value="InterPro"/>
</dbReference>
<sequence>MDRRTFIKAGLAEYAALALPVLGGCGGGTDVVVPGPAPGPACGRSGFAMGLSPATTDMLAQIAPRDAVGFSAAATNVAVSALPSPSYFDLTDGELLGRYGFPAGMVPPPSSQGNLSSCVAWGVGYAAMSFMRALETATLAQTVDNQASPADLYAKVLAREAGNGCGNGTYVRDAMDVLVDTGVASLREVPYSDSQCVRPAASARFTLDGYHRLAVADTAAIKSALSNFNVLPFGMQVYPDFQALRGNLVYQHAASDRGCPLGGHCMALIGYSDERAAYRLINSWGSDWGDRGYAWIGYDTFARVASEVYAPYLQSRRGPDTFVESDSAHSGGVSALRAYSRPWRSDASGKWATLYFSFLLDDAMVLTGYKLYFYPTNREPVELGGASNTQVLRGSLLECELPDDLFMRTSASGYFVLNLTGWSRTRQRVNLAIFSRFPDPNGR</sequence>
<dbReference type="AlphaFoldDB" id="A0A2R4CDK4"/>
<dbReference type="GO" id="GO:0008234">
    <property type="term" value="F:cysteine-type peptidase activity"/>
    <property type="evidence" value="ECO:0007669"/>
    <property type="project" value="InterPro"/>
</dbReference>
<proteinExistence type="inferred from homology"/>
<reference evidence="3 4" key="1">
    <citation type="submission" date="2018-03" db="EMBL/GenBank/DDBJ databases">
        <title>Massilia armeniaca sp. nov., isolated from desert soil.</title>
        <authorList>
            <person name="Huang H."/>
            <person name="Ren M."/>
        </authorList>
    </citation>
    <scope>NUCLEOTIDE SEQUENCE [LARGE SCALE GENOMIC DNA]</scope>
    <source>
        <strain evidence="3 4">ZMN-3</strain>
    </source>
</reference>
<keyword evidence="4" id="KW-1185">Reference proteome</keyword>
<dbReference type="RefSeq" id="WP_107143064.1">
    <property type="nucleotide sequence ID" value="NZ_CP028324.1"/>
</dbReference>
<dbReference type="OrthoDB" id="1491023at2"/>
<dbReference type="PANTHER" id="PTHR12411">
    <property type="entry name" value="CYSTEINE PROTEASE FAMILY C1-RELATED"/>
    <property type="match status" value="1"/>
</dbReference>